<evidence type="ECO:0000313" key="3">
    <source>
        <dbReference type="Proteomes" id="UP000216852"/>
    </source>
</evidence>
<dbReference type="Proteomes" id="UP000216852">
    <property type="component" value="Unassembled WGS sequence"/>
</dbReference>
<comment type="caution">
    <text evidence="2">The sequence shown here is derived from an EMBL/GenBank/DDBJ whole genome shotgun (WGS) entry which is preliminary data.</text>
</comment>
<gene>
    <name evidence="2" type="ORF">CHH48_16320</name>
</gene>
<evidence type="ECO:0000313" key="2">
    <source>
        <dbReference type="EMBL" id="PAD98685.1"/>
    </source>
</evidence>
<organism evidence="2 3">
    <name type="scientific">Terribacillus saccharophilus</name>
    <dbReference type="NCBI Taxonomy" id="361277"/>
    <lineage>
        <taxon>Bacteria</taxon>
        <taxon>Bacillati</taxon>
        <taxon>Bacillota</taxon>
        <taxon>Bacilli</taxon>
        <taxon>Bacillales</taxon>
        <taxon>Bacillaceae</taxon>
        <taxon>Terribacillus</taxon>
    </lineage>
</organism>
<protein>
    <recommendedName>
        <fullName evidence="4">DUF4190 domain-containing protein</fullName>
    </recommendedName>
</protein>
<name>A0ABX4GUZ7_9BACI</name>
<feature type="transmembrane region" description="Helical" evidence="1">
    <location>
        <begin position="65"/>
        <end position="88"/>
    </location>
</feature>
<keyword evidence="3" id="KW-1185">Reference proteome</keyword>
<sequence>MEQQQQHTVVITKPEGNGLAVTALVLGIVGLVLYWVPFLPYPLAILAIIFGAIGAKKPIKKGLGITGIVTGTITIILKVIFWVVLIGASASAA</sequence>
<accession>A0ABX4GUZ7</accession>
<keyword evidence="1" id="KW-0812">Transmembrane</keyword>
<reference evidence="2 3" key="1">
    <citation type="submission" date="2017-07" db="EMBL/GenBank/DDBJ databases">
        <title>Isolation and whole genome analysis of endospore-forming bacteria from heroin.</title>
        <authorList>
            <person name="Kalinowski J."/>
            <person name="Ahrens B."/>
            <person name="Al-Dilaimi A."/>
            <person name="Winkler A."/>
            <person name="Wibberg D."/>
            <person name="Schleenbecker U."/>
            <person name="Ruckert C."/>
            <person name="Wolfel R."/>
            <person name="Grass G."/>
        </authorList>
    </citation>
    <scope>NUCLEOTIDE SEQUENCE [LARGE SCALE GENOMIC DNA]</scope>
    <source>
        <strain evidence="2 3">7517-1</strain>
    </source>
</reference>
<keyword evidence="1" id="KW-1133">Transmembrane helix</keyword>
<feature type="transmembrane region" description="Helical" evidence="1">
    <location>
        <begin position="20"/>
        <end position="53"/>
    </location>
</feature>
<dbReference type="RefSeq" id="WP_095220378.1">
    <property type="nucleotide sequence ID" value="NZ_NPBJ01000032.1"/>
</dbReference>
<keyword evidence="1" id="KW-0472">Membrane</keyword>
<dbReference type="EMBL" id="NPBJ01000032">
    <property type="protein sequence ID" value="PAD98685.1"/>
    <property type="molecule type" value="Genomic_DNA"/>
</dbReference>
<evidence type="ECO:0000256" key="1">
    <source>
        <dbReference type="SAM" id="Phobius"/>
    </source>
</evidence>
<proteinExistence type="predicted"/>
<evidence type="ECO:0008006" key="4">
    <source>
        <dbReference type="Google" id="ProtNLM"/>
    </source>
</evidence>